<sequence>MLYITAAIKVKPEAIEALTDIFEPLVTATRREQGCHRYEAHRPTDDPATIIMLEEWQSEESIQAHNQSEHFQQFITSIEPLLAEPLQIYITQKFF</sequence>
<dbReference type="InterPro" id="IPR007138">
    <property type="entry name" value="ABM_dom"/>
</dbReference>
<accession>A0ABW4X0A1</accession>
<dbReference type="RefSeq" id="WP_229962621.1">
    <property type="nucleotide sequence ID" value="NZ_JAJJWI010000028.1"/>
</dbReference>
<dbReference type="PANTHER" id="PTHR33336:SF3">
    <property type="entry name" value="ABM DOMAIN-CONTAINING PROTEIN"/>
    <property type="match status" value="1"/>
</dbReference>
<comment type="caution">
    <text evidence="2">The sequence shown here is derived from an EMBL/GenBank/DDBJ whole genome shotgun (WGS) entry which is preliminary data.</text>
</comment>
<organism evidence="2 3">
    <name type="scientific">Pontibacter silvestris</name>
    <dbReference type="NCBI Taxonomy" id="2305183"/>
    <lineage>
        <taxon>Bacteria</taxon>
        <taxon>Pseudomonadati</taxon>
        <taxon>Bacteroidota</taxon>
        <taxon>Cytophagia</taxon>
        <taxon>Cytophagales</taxon>
        <taxon>Hymenobacteraceae</taxon>
        <taxon>Pontibacter</taxon>
    </lineage>
</organism>
<proteinExistence type="predicted"/>
<keyword evidence="3" id="KW-1185">Reference proteome</keyword>
<protein>
    <submittedName>
        <fullName evidence="2">Quinol monooxygenase</fullName>
        <ecNumber evidence="2">1.-.-.-</ecNumber>
    </submittedName>
</protein>
<dbReference type="SUPFAM" id="SSF54909">
    <property type="entry name" value="Dimeric alpha+beta barrel"/>
    <property type="match status" value="1"/>
</dbReference>
<dbReference type="InterPro" id="IPR050744">
    <property type="entry name" value="AI-2_Isomerase_LsrG"/>
</dbReference>
<keyword evidence="2" id="KW-0503">Monooxygenase</keyword>
<evidence type="ECO:0000259" key="1">
    <source>
        <dbReference type="PROSITE" id="PS51725"/>
    </source>
</evidence>
<dbReference type="PROSITE" id="PS51725">
    <property type="entry name" value="ABM"/>
    <property type="match status" value="1"/>
</dbReference>
<dbReference type="Pfam" id="PF03992">
    <property type="entry name" value="ABM"/>
    <property type="match status" value="1"/>
</dbReference>
<evidence type="ECO:0000313" key="2">
    <source>
        <dbReference type="EMBL" id="MFD2067410.1"/>
    </source>
</evidence>
<name>A0ABW4X0A1_9BACT</name>
<dbReference type="EC" id="1.-.-.-" evidence="2"/>
<gene>
    <name evidence="2" type="ORF">ACFSKU_10995</name>
</gene>
<dbReference type="Gene3D" id="3.30.70.100">
    <property type="match status" value="1"/>
</dbReference>
<dbReference type="Proteomes" id="UP001597369">
    <property type="component" value="Unassembled WGS sequence"/>
</dbReference>
<feature type="domain" description="ABM" evidence="1">
    <location>
        <begin position="2"/>
        <end position="90"/>
    </location>
</feature>
<dbReference type="InterPro" id="IPR011008">
    <property type="entry name" value="Dimeric_a/b-barrel"/>
</dbReference>
<evidence type="ECO:0000313" key="3">
    <source>
        <dbReference type="Proteomes" id="UP001597369"/>
    </source>
</evidence>
<dbReference type="EMBL" id="JBHUHV010000034">
    <property type="protein sequence ID" value="MFD2067410.1"/>
    <property type="molecule type" value="Genomic_DNA"/>
</dbReference>
<dbReference type="PANTHER" id="PTHR33336">
    <property type="entry name" value="QUINOL MONOOXYGENASE YGIN-RELATED"/>
    <property type="match status" value="1"/>
</dbReference>
<reference evidence="3" key="1">
    <citation type="journal article" date="2019" name="Int. J. Syst. Evol. Microbiol.">
        <title>The Global Catalogue of Microorganisms (GCM) 10K type strain sequencing project: providing services to taxonomists for standard genome sequencing and annotation.</title>
        <authorList>
            <consortium name="The Broad Institute Genomics Platform"/>
            <consortium name="The Broad Institute Genome Sequencing Center for Infectious Disease"/>
            <person name="Wu L."/>
            <person name="Ma J."/>
        </authorList>
    </citation>
    <scope>NUCLEOTIDE SEQUENCE [LARGE SCALE GENOMIC DNA]</scope>
    <source>
        <strain evidence="3">JCM 16545</strain>
    </source>
</reference>
<keyword evidence="2" id="KW-0560">Oxidoreductase</keyword>
<dbReference type="GO" id="GO:0004497">
    <property type="term" value="F:monooxygenase activity"/>
    <property type="evidence" value="ECO:0007669"/>
    <property type="project" value="UniProtKB-KW"/>
</dbReference>